<keyword evidence="2" id="KW-0479">Metal-binding</keyword>
<reference evidence="6 7" key="1">
    <citation type="submission" date="2019-03" db="EMBL/GenBank/DDBJ databases">
        <title>Draft genome sequences of novel Actinobacteria.</title>
        <authorList>
            <person name="Sahin N."/>
            <person name="Ay H."/>
            <person name="Saygin H."/>
        </authorList>
    </citation>
    <scope>NUCLEOTIDE SEQUENCE [LARGE SCALE GENOMIC DNA]</scope>
    <source>
        <strain evidence="6 7">6K102</strain>
    </source>
</reference>
<feature type="domain" description="Radical SAM core" evidence="5">
    <location>
        <begin position="7"/>
        <end position="239"/>
    </location>
</feature>
<dbReference type="SFLD" id="SFLDG01386">
    <property type="entry name" value="main_SPASM_domain-containing"/>
    <property type="match status" value="1"/>
</dbReference>
<dbReference type="Proteomes" id="UP000295136">
    <property type="component" value="Unassembled WGS sequence"/>
</dbReference>
<dbReference type="PROSITE" id="PS51918">
    <property type="entry name" value="RADICAL_SAM"/>
    <property type="match status" value="1"/>
</dbReference>
<dbReference type="InterPro" id="IPR023867">
    <property type="entry name" value="Sulphatase_maturase_rSAM"/>
</dbReference>
<dbReference type="InterPro" id="IPR026335">
    <property type="entry name" value="rSAM_SPASM_FxsB"/>
</dbReference>
<gene>
    <name evidence="6" type="ORF">E1295_02340</name>
</gene>
<keyword evidence="7" id="KW-1185">Reference proteome</keyword>
<proteinExistence type="predicted"/>
<evidence type="ECO:0000259" key="5">
    <source>
        <dbReference type="PROSITE" id="PS51918"/>
    </source>
</evidence>
<dbReference type="RefSeq" id="WP_132627990.1">
    <property type="nucleotide sequence ID" value="NZ_SMLD01000003.1"/>
</dbReference>
<sequence>MARPGWRSAPFREFVLKVHGRCNLACDYCYMYELADQSWRTRPGAMSTKILDQTARRIGEHAAAHALPEVCVVFHGGEPLLAGPQFIDEASATLRAAMPSDTTLRLSVQTNAVLLNEEFLRVFDRHDIDVGVSLDGNRHANDRHRRHANGRSSYEEVVRGLRLLNRPSYRRLFSGLLCTIDVDNDPVDSYEALLEFEPPTMDFMLPHANWNEPPPHWRDDPEHTPYGDWLVAIFERWYSAPSEETVVRTLRAVVDEMLGGRSNDEVIGLAAIRLIEVETSATVEQVCSLKSAFEGATATGFDIFSHSFDDALKHPGVVARQAGLDALSDTCMGCRVRDICGGGHYVHRYRAGSGFRHPSVYCADLYRLVTYIAQRIAADLRDAAEVVR</sequence>
<dbReference type="SFLD" id="SFLDS00029">
    <property type="entry name" value="Radical_SAM"/>
    <property type="match status" value="1"/>
</dbReference>
<organism evidence="6 7">
    <name type="scientific">Nonomuraea mesophila</name>
    <dbReference type="NCBI Taxonomy" id="2530382"/>
    <lineage>
        <taxon>Bacteria</taxon>
        <taxon>Bacillati</taxon>
        <taxon>Actinomycetota</taxon>
        <taxon>Actinomycetes</taxon>
        <taxon>Streptosporangiales</taxon>
        <taxon>Streptosporangiaceae</taxon>
        <taxon>Nonomuraea</taxon>
    </lineage>
</organism>
<dbReference type="SFLD" id="SFLDG01072">
    <property type="entry name" value="dehydrogenase_like"/>
    <property type="match status" value="1"/>
</dbReference>
<evidence type="ECO:0000256" key="1">
    <source>
        <dbReference type="ARBA" id="ARBA00022691"/>
    </source>
</evidence>
<dbReference type="EMBL" id="SMLD01000003">
    <property type="protein sequence ID" value="TDE59747.1"/>
    <property type="molecule type" value="Genomic_DNA"/>
</dbReference>
<dbReference type="InterPro" id="IPR013785">
    <property type="entry name" value="Aldolase_TIM"/>
</dbReference>
<evidence type="ECO:0000256" key="2">
    <source>
        <dbReference type="ARBA" id="ARBA00022723"/>
    </source>
</evidence>
<dbReference type="Pfam" id="PF04055">
    <property type="entry name" value="Radical_SAM"/>
    <property type="match status" value="1"/>
</dbReference>
<keyword evidence="1" id="KW-0949">S-adenosyl-L-methionine</keyword>
<keyword evidence="3" id="KW-0408">Iron</keyword>
<dbReference type="NCBIfam" id="TIGR04269">
    <property type="entry name" value="SAM_SPASM_FxsB"/>
    <property type="match status" value="1"/>
</dbReference>
<evidence type="ECO:0000256" key="4">
    <source>
        <dbReference type="ARBA" id="ARBA00023014"/>
    </source>
</evidence>
<dbReference type="GO" id="GO:0051536">
    <property type="term" value="F:iron-sulfur cluster binding"/>
    <property type="evidence" value="ECO:0007669"/>
    <property type="project" value="UniProtKB-KW"/>
</dbReference>
<dbReference type="GO" id="GO:0046872">
    <property type="term" value="F:metal ion binding"/>
    <property type="evidence" value="ECO:0007669"/>
    <property type="project" value="UniProtKB-KW"/>
</dbReference>
<dbReference type="GO" id="GO:0016491">
    <property type="term" value="F:oxidoreductase activity"/>
    <property type="evidence" value="ECO:0007669"/>
    <property type="project" value="InterPro"/>
</dbReference>
<dbReference type="AlphaFoldDB" id="A0A4R5FX68"/>
<protein>
    <submittedName>
        <fullName evidence="6">FxsB family radical SAM/SPASM domain protein</fullName>
    </submittedName>
</protein>
<keyword evidence="4" id="KW-0411">Iron-sulfur</keyword>
<dbReference type="Gene3D" id="3.20.20.70">
    <property type="entry name" value="Aldolase class I"/>
    <property type="match status" value="1"/>
</dbReference>
<evidence type="ECO:0000256" key="3">
    <source>
        <dbReference type="ARBA" id="ARBA00023004"/>
    </source>
</evidence>
<evidence type="ECO:0000313" key="6">
    <source>
        <dbReference type="EMBL" id="TDE59747.1"/>
    </source>
</evidence>
<dbReference type="PANTHER" id="PTHR43273:SF8">
    <property type="entry name" value="RADICAL SAM DOMAIN PROTEIN"/>
    <property type="match status" value="1"/>
</dbReference>
<dbReference type="SUPFAM" id="SSF102114">
    <property type="entry name" value="Radical SAM enzymes"/>
    <property type="match status" value="1"/>
</dbReference>
<dbReference type="PANTHER" id="PTHR43273">
    <property type="entry name" value="ANAEROBIC SULFATASE-MATURATING ENZYME HOMOLOG ASLB-RELATED"/>
    <property type="match status" value="1"/>
</dbReference>
<accession>A0A4R5FX68</accession>
<name>A0A4R5FX68_9ACTN</name>
<dbReference type="InterPro" id="IPR007197">
    <property type="entry name" value="rSAM"/>
</dbReference>
<dbReference type="SFLD" id="SFLDG01067">
    <property type="entry name" value="SPASM/twitch_domain_containing"/>
    <property type="match status" value="1"/>
</dbReference>
<dbReference type="InterPro" id="IPR058240">
    <property type="entry name" value="rSAM_sf"/>
</dbReference>
<comment type="caution">
    <text evidence="6">The sequence shown here is derived from an EMBL/GenBank/DDBJ whole genome shotgun (WGS) entry which is preliminary data.</text>
</comment>
<evidence type="ECO:0000313" key="7">
    <source>
        <dbReference type="Proteomes" id="UP000295136"/>
    </source>
</evidence>
<dbReference type="CDD" id="cd01335">
    <property type="entry name" value="Radical_SAM"/>
    <property type="match status" value="1"/>
</dbReference>